<keyword evidence="3" id="KW-1185">Reference proteome</keyword>
<accession>A0A162Z1U0</accession>
<dbReference type="EMBL" id="LQRT01000029">
    <property type="protein sequence ID" value="KZS39500.1"/>
    <property type="molecule type" value="Genomic_DNA"/>
</dbReference>
<evidence type="ECO:0008006" key="4">
    <source>
        <dbReference type="Google" id="ProtNLM"/>
    </source>
</evidence>
<name>A0A162Z1U0_9FLAO</name>
<dbReference type="AlphaFoldDB" id="A0A162Z1U0"/>
<evidence type="ECO:0000256" key="1">
    <source>
        <dbReference type="ARBA" id="ARBA00022649"/>
    </source>
</evidence>
<dbReference type="Gene3D" id="3.30.2310.20">
    <property type="entry name" value="RelE-like"/>
    <property type="match status" value="1"/>
</dbReference>
<dbReference type="InterPro" id="IPR007712">
    <property type="entry name" value="RelE/ParE_toxin"/>
</dbReference>
<reference evidence="2 3" key="1">
    <citation type="submission" date="2016-01" db="EMBL/GenBank/DDBJ databases">
        <title>The draft genome sequence of Aquimarina sp. RZW4-3-2.</title>
        <authorList>
            <person name="Wang Y."/>
        </authorList>
    </citation>
    <scope>NUCLEOTIDE SEQUENCE [LARGE SCALE GENOMIC DNA]</scope>
    <source>
        <strain evidence="2 3">RZW4-3-2</strain>
    </source>
</reference>
<protein>
    <recommendedName>
        <fullName evidence="4">Plasmid stabilization system</fullName>
    </recommendedName>
</protein>
<gene>
    <name evidence="2" type="ORF">AWE51_25760</name>
</gene>
<proteinExistence type="predicted"/>
<dbReference type="STRING" id="1642818.AWE51_25760"/>
<evidence type="ECO:0000313" key="2">
    <source>
        <dbReference type="EMBL" id="KZS39500.1"/>
    </source>
</evidence>
<dbReference type="OrthoDB" id="595476at2"/>
<comment type="caution">
    <text evidence="2">The sequence shown here is derived from an EMBL/GenBank/DDBJ whole genome shotgun (WGS) entry which is preliminary data.</text>
</comment>
<dbReference type="InterPro" id="IPR035093">
    <property type="entry name" value="RelE/ParE_toxin_dom_sf"/>
</dbReference>
<keyword evidence="1" id="KW-1277">Toxin-antitoxin system</keyword>
<dbReference type="RefSeq" id="WP_066316451.1">
    <property type="nucleotide sequence ID" value="NZ_LQRT01000029.1"/>
</dbReference>
<evidence type="ECO:0000313" key="3">
    <source>
        <dbReference type="Proteomes" id="UP000076715"/>
    </source>
</evidence>
<sequence>MYKTVILPLAKEDIKSTAKWYNKQQKGLGKRFTKEVRKKVAHISKNPENIVTRYRDVKTAIVDVFPYMIHFIVDQENKTIIISAVFAMAQSPQNWNAREQD</sequence>
<dbReference type="Proteomes" id="UP000076715">
    <property type="component" value="Unassembled WGS sequence"/>
</dbReference>
<organism evidence="2 3">
    <name type="scientific">Aquimarina aggregata</name>
    <dbReference type="NCBI Taxonomy" id="1642818"/>
    <lineage>
        <taxon>Bacteria</taxon>
        <taxon>Pseudomonadati</taxon>
        <taxon>Bacteroidota</taxon>
        <taxon>Flavobacteriia</taxon>
        <taxon>Flavobacteriales</taxon>
        <taxon>Flavobacteriaceae</taxon>
        <taxon>Aquimarina</taxon>
    </lineage>
</organism>
<dbReference type="Pfam" id="PF05016">
    <property type="entry name" value="ParE_toxin"/>
    <property type="match status" value="1"/>
</dbReference>